<evidence type="ECO:0000256" key="1">
    <source>
        <dbReference type="SAM" id="Phobius"/>
    </source>
</evidence>
<dbReference type="Proteomes" id="UP000229740">
    <property type="component" value="Unassembled WGS sequence"/>
</dbReference>
<evidence type="ECO:0000313" key="3">
    <source>
        <dbReference type="Proteomes" id="UP000229740"/>
    </source>
</evidence>
<accession>A0A2G6E221</accession>
<name>A0A2G6E221_9BACT</name>
<sequence length="591" mass="67195">MSDYRVSYADLRGLASAIKRLNSDIRGIQGNITSLDSNMQIMRTEVQEKVADVDEKLTELKKLFDDEKFVAAARHELEQLSKDVANKFGHYKKVRNSAIGILQATDVEFIRNNAIKVVTEELFLGTPNYWLVPALLALAFWIEDNQDSANKAVKEAIVRDHIKTSLFFALISRRSGRLLACKAWLSRYFNLQSPSELSSETIVVLDALTIGAFGIESGQECMETAIKWRKAINCDPPQKATEIARWKSVLMLKREPLSLENKSQYKMLQEYSPNWKALESSLEDHHIHQKLYGMFSGIMDAEVVIQTKIKEAIDDLLMSLVTDYDAEELPFRREIRKCTLKVKYASDYKAHWEAEEEVHQATCQFGGLLKNLFMRSVVMDSKQISVSNSTQKVAVALAKDWIAGAHQEIVSSQLESLPDQISIKIDTWEGETREGDNEEELLKSLTEYLNNREQEELLKNKRSGLTTGFAIACVLIPIWMRFESLKAFFSGNGELQVGLILGGIALAAGTLGLSKFNLKLNKEKIEADYKKKWEEYSGILKATIAEAFNYREEIAQHQASSKKFFEFISNLDVRQYLATTYNNVRQLMMSN</sequence>
<keyword evidence="1" id="KW-0812">Transmembrane</keyword>
<feature type="transmembrane region" description="Helical" evidence="1">
    <location>
        <begin position="495"/>
        <end position="514"/>
    </location>
</feature>
<evidence type="ECO:0000313" key="2">
    <source>
        <dbReference type="EMBL" id="PID55997.1"/>
    </source>
</evidence>
<organism evidence="2 3">
    <name type="scientific">candidate division KSB3 bacterium</name>
    <dbReference type="NCBI Taxonomy" id="2044937"/>
    <lineage>
        <taxon>Bacteria</taxon>
        <taxon>candidate division KSB3</taxon>
    </lineage>
</organism>
<comment type="caution">
    <text evidence="2">The sequence shown here is derived from an EMBL/GenBank/DDBJ whole genome shotgun (WGS) entry which is preliminary data.</text>
</comment>
<keyword evidence="1" id="KW-1133">Transmembrane helix</keyword>
<feature type="transmembrane region" description="Helical" evidence="1">
    <location>
        <begin position="462"/>
        <end position="480"/>
    </location>
</feature>
<reference evidence="2 3" key="1">
    <citation type="submission" date="2017-10" db="EMBL/GenBank/DDBJ databases">
        <title>Novel microbial diversity and functional potential in the marine mammal oral microbiome.</title>
        <authorList>
            <person name="Dudek N.K."/>
            <person name="Sun C.L."/>
            <person name="Burstein D."/>
            <person name="Kantor R.S."/>
            <person name="Aliaga Goltsman D.S."/>
            <person name="Bik E.M."/>
            <person name="Thomas B.C."/>
            <person name="Banfield J.F."/>
            <person name="Relman D.A."/>
        </authorList>
    </citation>
    <scope>NUCLEOTIDE SEQUENCE [LARGE SCALE GENOMIC DNA]</scope>
    <source>
        <strain evidence="2">DOLZORAL124_49_17</strain>
    </source>
</reference>
<keyword evidence="1" id="KW-0472">Membrane</keyword>
<dbReference type="EMBL" id="PDPS01000040">
    <property type="protein sequence ID" value="PID55997.1"/>
    <property type="molecule type" value="Genomic_DNA"/>
</dbReference>
<proteinExistence type="predicted"/>
<gene>
    <name evidence="2" type="ORF">CSB45_13670</name>
</gene>
<dbReference type="AlphaFoldDB" id="A0A2G6E221"/>
<protein>
    <submittedName>
        <fullName evidence="2">Uncharacterized protein</fullName>
    </submittedName>
</protein>